<keyword evidence="1" id="KW-0732">Signal</keyword>
<accession>A0AAD5H6B1</accession>
<dbReference type="AlphaFoldDB" id="A0AAD5H6B1"/>
<evidence type="ECO:0000313" key="2">
    <source>
        <dbReference type="EMBL" id="KAI7841775.1"/>
    </source>
</evidence>
<protein>
    <recommendedName>
        <fullName evidence="4">MD-2-related lipid-recognition domain-containing protein</fullName>
    </recommendedName>
</protein>
<organism evidence="2 3">
    <name type="scientific">Chlorella ohadii</name>
    <dbReference type="NCBI Taxonomy" id="2649997"/>
    <lineage>
        <taxon>Eukaryota</taxon>
        <taxon>Viridiplantae</taxon>
        <taxon>Chlorophyta</taxon>
        <taxon>core chlorophytes</taxon>
        <taxon>Trebouxiophyceae</taxon>
        <taxon>Chlorellales</taxon>
        <taxon>Chlorellaceae</taxon>
        <taxon>Chlorella clade</taxon>
        <taxon>Chlorella</taxon>
    </lineage>
</organism>
<feature type="signal peptide" evidence="1">
    <location>
        <begin position="1"/>
        <end position="23"/>
    </location>
</feature>
<comment type="caution">
    <text evidence="2">The sequence shown here is derived from an EMBL/GenBank/DDBJ whole genome shotgun (WGS) entry which is preliminary data.</text>
</comment>
<dbReference type="EMBL" id="JADXDR010000060">
    <property type="protein sequence ID" value="KAI7841775.1"/>
    <property type="molecule type" value="Genomic_DNA"/>
</dbReference>
<feature type="chain" id="PRO_5041995696" description="MD-2-related lipid-recognition domain-containing protein" evidence="1">
    <location>
        <begin position="24"/>
        <end position="418"/>
    </location>
</feature>
<reference evidence="2" key="1">
    <citation type="submission" date="2020-11" db="EMBL/GenBank/DDBJ databases">
        <title>Chlorella ohadii genome sequencing and assembly.</title>
        <authorList>
            <person name="Murik O."/>
            <person name="Treves H."/>
            <person name="Kedem I."/>
            <person name="Shotland Y."/>
            <person name="Kaplan A."/>
        </authorList>
    </citation>
    <scope>NUCLEOTIDE SEQUENCE</scope>
    <source>
        <strain evidence="2">1</strain>
    </source>
</reference>
<evidence type="ECO:0008006" key="4">
    <source>
        <dbReference type="Google" id="ProtNLM"/>
    </source>
</evidence>
<dbReference type="Proteomes" id="UP001205105">
    <property type="component" value="Unassembled WGS sequence"/>
</dbReference>
<evidence type="ECO:0000256" key="1">
    <source>
        <dbReference type="SAM" id="SignalP"/>
    </source>
</evidence>
<sequence>MPRTTLTLLGLCCLSAALLGAQASEPAEPKAQPALQLLHLMQQLAGPMVVSSWVFCADQQPQAFVGLLKAALSDGVAYTVALFVKPDFDVHEGAVTVNLTYHGHLAAQETFDLCDASECPLRSGDYSMLIIGGGLLPPRPVDAIVVSVHMRRPQAPFKHSMLFCVQASLDSPSPASAAGSGSLAPTPSPSSFVCHSPAAILFAAEAELTAQHRVNVAITLVPRPVMEEVVLDVWADYHGQQAGLQSFSICNSIACLLTPNRLSRLMLTIRTPPELPEQPLVAQMKAYKRGFPSAHLYHCSIPIIGPAVIQSATLYAHKFAPPSQAALMEWSISFYLEVVIPSATITVARLHGYAPYDAHTLKACDITACPLQPGHNELADNFVALPDMPVDGVIVQLKARDQVVFCVQIALRNPPSAS</sequence>
<evidence type="ECO:0000313" key="3">
    <source>
        <dbReference type="Proteomes" id="UP001205105"/>
    </source>
</evidence>
<proteinExistence type="predicted"/>
<keyword evidence="3" id="KW-1185">Reference proteome</keyword>
<name>A0AAD5H6B1_9CHLO</name>
<gene>
    <name evidence="2" type="ORF">COHA_004640</name>
</gene>